<keyword evidence="2" id="KW-0472">Membrane</keyword>
<proteinExistence type="predicted"/>
<name>A0AAD9K610_RIDPI</name>
<evidence type="ECO:0000313" key="5">
    <source>
        <dbReference type="Proteomes" id="UP001209878"/>
    </source>
</evidence>
<reference evidence="4" key="1">
    <citation type="journal article" date="2023" name="Mol. Biol. Evol.">
        <title>Third-Generation Sequencing Reveals the Adaptive Role of the Epigenome in Three Deep-Sea Polychaetes.</title>
        <authorList>
            <person name="Perez M."/>
            <person name="Aroh O."/>
            <person name="Sun Y."/>
            <person name="Lan Y."/>
            <person name="Juniper S.K."/>
            <person name="Young C.R."/>
            <person name="Angers B."/>
            <person name="Qian P.Y."/>
        </authorList>
    </citation>
    <scope>NUCLEOTIDE SEQUENCE</scope>
    <source>
        <strain evidence="4">R07B-5</strain>
    </source>
</reference>
<dbReference type="PROSITE" id="PS00022">
    <property type="entry name" value="EGF_1"/>
    <property type="match status" value="1"/>
</dbReference>
<sequence length="782" mass="86283">MPHPETEIQMCHPVTETPMPHPVIETPMPYPETERQMCYPVIEKSMFHPVIEAPIRHPVTETPIRHPVTETPIRHPVTETPIRHPVTETPIRHPVTETPIRHPKTCRVTGANEQFVMTPITLLGLAIVCVLAVLPLGECGPHYCPTRYTVTVRSNPHTTPVAARLDGAAICNPECENNAICYDKDTCFCRSGSQGASCDIDHEIIYNDPVSCPSPVSSSNPHLVSECRDIRHKLKTLIGHHYQIEVTVQASTGGYKKVHNTENDTIDDQFFSGQSSHRTARVVIDLLPPTHCVTAGNCSSEDVYPVDVGLEIDSGNYSKRLVGCAGWSDVDSGMKVVSYQVYPLAPGREGQLVEKSTPIAEARHTSSCLAFPSYAPVDAGMYSVVLTVEDAAGNAALARGLFLWDAQSRVTTTNTPMSVPGASAVSDNVVWLTSPVDSFVVNWSGHFENAFQHDNKLLNKVKPWPEDKGLDDFYGDRTVNAIPNVRGIVRFDIGWDHANSSAQKTMTNVGINDTVELPITVSEGEYIRVLVRAVDVTGNNATDSLVIRIDSTPPTFVNYTFEKNVNSDDPKLPYSSRLSTNVYDKESGIATIKYNVIDVTAGTQDTTNCLEYGTRICTSIDECFLYKHDLYMNHCWLLNSVGHEFKVKLMIINKANVATPVQIQLGTMKELSGIKVYPTVRNLTLSRIYGSNALIVWDYAVSCYDVITAIITYKSVSEKKNGVVIPTAGLVVLIATLVLTVVLAVVILARSFRPNPQIYHSDDAYNHNQTKTRKETMLTSHV</sequence>
<dbReference type="PROSITE" id="PS50026">
    <property type="entry name" value="EGF_3"/>
    <property type="match status" value="1"/>
</dbReference>
<evidence type="ECO:0000313" key="4">
    <source>
        <dbReference type="EMBL" id="KAK2165618.1"/>
    </source>
</evidence>
<keyword evidence="2" id="KW-0812">Transmembrane</keyword>
<keyword evidence="5" id="KW-1185">Reference proteome</keyword>
<feature type="disulfide bond" evidence="1">
    <location>
        <begin position="189"/>
        <end position="198"/>
    </location>
</feature>
<comment type="caution">
    <text evidence="1">Lacks conserved residue(s) required for the propagation of feature annotation.</text>
</comment>
<organism evidence="4 5">
    <name type="scientific">Ridgeia piscesae</name>
    <name type="common">Tubeworm</name>
    <dbReference type="NCBI Taxonomy" id="27915"/>
    <lineage>
        <taxon>Eukaryota</taxon>
        <taxon>Metazoa</taxon>
        <taxon>Spiralia</taxon>
        <taxon>Lophotrochozoa</taxon>
        <taxon>Annelida</taxon>
        <taxon>Polychaeta</taxon>
        <taxon>Sedentaria</taxon>
        <taxon>Canalipalpata</taxon>
        <taxon>Sabellida</taxon>
        <taxon>Siboglinidae</taxon>
        <taxon>Ridgeia</taxon>
    </lineage>
</organism>
<evidence type="ECO:0000256" key="2">
    <source>
        <dbReference type="SAM" id="Phobius"/>
    </source>
</evidence>
<dbReference type="EMBL" id="JAODUO010001358">
    <property type="protein sequence ID" value="KAK2165618.1"/>
    <property type="molecule type" value="Genomic_DNA"/>
</dbReference>
<keyword evidence="1" id="KW-1015">Disulfide bond</keyword>
<dbReference type="InterPro" id="IPR000742">
    <property type="entry name" value="EGF"/>
</dbReference>
<dbReference type="Proteomes" id="UP001209878">
    <property type="component" value="Unassembled WGS sequence"/>
</dbReference>
<evidence type="ECO:0000256" key="1">
    <source>
        <dbReference type="PROSITE-ProRule" id="PRU00076"/>
    </source>
</evidence>
<feature type="domain" description="EGF-like" evidence="3">
    <location>
        <begin position="167"/>
        <end position="199"/>
    </location>
</feature>
<dbReference type="AlphaFoldDB" id="A0AAD9K610"/>
<feature type="transmembrane region" description="Helical" evidence="2">
    <location>
        <begin position="723"/>
        <end position="749"/>
    </location>
</feature>
<evidence type="ECO:0000259" key="3">
    <source>
        <dbReference type="PROSITE" id="PS50026"/>
    </source>
</evidence>
<protein>
    <recommendedName>
        <fullName evidence="3">EGF-like domain-containing protein</fullName>
    </recommendedName>
</protein>
<keyword evidence="1" id="KW-0245">EGF-like domain</keyword>
<feature type="transmembrane region" description="Helical" evidence="2">
    <location>
        <begin position="115"/>
        <end position="137"/>
    </location>
</feature>
<accession>A0AAD9K610</accession>
<keyword evidence="2" id="KW-1133">Transmembrane helix</keyword>
<comment type="caution">
    <text evidence="4">The sequence shown here is derived from an EMBL/GenBank/DDBJ whole genome shotgun (WGS) entry which is preliminary data.</text>
</comment>
<gene>
    <name evidence="4" type="ORF">NP493_1358g02057</name>
</gene>
<feature type="disulfide bond" evidence="1">
    <location>
        <begin position="171"/>
        <end position="181"/>
    </location>
</feature>